<comment type="catalytic activity">
    <reaction evidence="10">
        <text>nicotinate beta-D-ribonucleotide + CO2 + diphosphate = quinolinate + 5-phospho-alpha-D-ribose 1-diphosphate + 2 H(+)</text>
        <dbReference type="Rhea" id="RHEA:12733"/>
        <dbReference type="ChEBI" id="CHEBI:15378"/>
        <dbReference type="ChEBI" id="CHEBI:16526"/>
        <dbReference type="ChEBI" id="CHEBI:29959"/>
        <dbReference type="ChEBI" id="CHEBI:33019"/>
        <dbReference type="ChEBI" id="CHEBI:57502"/>
        <dbReference type="ChEBI" id="CHEBI:58017"/>
        <dbReference type="EC" id="2.4.2.19"/>
    </reaction>
</comment>
<dbReference type="InterPro" id="IPR036068">
    <property type="entry name" value="Nicotinate_pribotase-like_C"/>
</dbReference>
<feature type="binding site" evidence="13">
    <location>
        <position position="195"/>
    </location>
    <ligand>
        <name>substrate</name>
    </ligand>
</feature>
<feature type="binding site" evidence="13">
    <location>
        <position position="155"/>
    </location>
    <ligand>
        <name>substrate</name>
    </ligand>
</feature>
<feature type="binding site" evidence="13">
    <location>
        <position position="98"/>
    </location>
    <ligand>
        <name>substrate</name>
    </ligand>
</feature>
<dbReference type="PIRSF" id="PIRSF006250">
    <property type="entry name" value="NadC_ModD"/>
    <property type="match status" value="1"/>
</dbReference>
<gene>
    <name evidence="16" type="primary">nadC</name>
    <name evidence="16" type="ORF">SSCH_220016</name>
</gene>
<dbReference type="FunFam" id="3.90.1170.20:FF:000001">
    <property type="entry name" value="Nicotinate-nucleotide diphosphorylase (Carboxylating)"/>
    <property type="match status" value="1"/>
</dbReference>
<comment type="similarity">
    <text evidence="3 12">Belongs to the NadC/ModD family.</text>
</comment>
<dbReference type="RefSeq" id="WP_044664730.1">
    <property type="nucleotide sequence ID" value="NZ_CDRZ01000135.1"/>
</dbReference>
<dbReference type="InterPro" id="IPR004393">
    <property type="entry name" value="NadC"/>
</dbReference>
<evidence type="ECO:0000256" key="1">
    <source>
        <dbReference type="ARBA" id="ARBA00003237"/>
    </source>
</evidence>
<evidence type="ECO:0000313" key="16">
    <source>
        <dbReference type="EMBL" id="CEO88610.1"/>
    </source>
</evidence>
<dbReference type="OrthoDB" id="9782546at2"/>
<dbReference type="InterPro" id="IPR027277">
    <property type="entry name" value="NadC/ModD"/>
</dbReference>
<evidence type="ECO:0000256" key="13">
    <source>
        <dbReference type="PIRSR" id="PIRSR006250-1"/>
    </source>
</evidence>
<feature type="domain" description="Quinolinate phosphoribosyl transferase N-terminal" evidence="15">
    <location>
        <begin position="23"/>
        <end position="108"/>
    </location>
</feature>
<dbReference type="SUPFAM" id="SSF51690">
    <property type="entry name" value="Nicotinate/Quinolinate PRTase C-terminal domain-like"/>
    <property type="match status" value="1"/>
</dbReference>
<evidence type="ECO:0000259" key="15">
    <source>
        <dbReference type="Pfam" id="PF02749"/>
    </source>
</evidence>
<evidence type="ECO:0000256" key="3">
    <source>
        <dbReference type="ARBA" id="ARBA00009400"/>
    </source>
</evidence>
<keyword evidence="7 12" id="KW-0328">Glycosyltransferase</keyword>
<evidence type="ECO:0000256" key="2">
    <source>
        <dbReference type="ARBA" id="ARBA00004893"/>
    </source>
</evidence>
<protein>
    <recommendedName>
        <fullName evidence="11">Probable nicotinate-nucleotide pyrophosphorylase [carboxylating]</fullName>
        <ecNumber evidence="5">2.4.2.19</ecNumber>
    </recommendedName>
    <alternativeName>
        <fullName evidence="9">Quinolinate phosphoribosyltransferase [decarboxylating]</fullName>
    </alternativeName>
</protein>
<dbReference type="GO" id="GO:0009435">
    <property type="term" value="P:NAD+ biosynthetic process"/>
    <property type="evidence" value="ECO:0007669"/>
    <property type="project" value="UniProtKB-UniPathway"/>
</dbReference>
<dbReference type="Gene3D" id="3.20.20.70">
    <property type="entry name" value="Aldolase class I"/>
    <property type="match status" value="1"/>
</dbReference>
<feature type="binding site" evidence="13">
    <location>
        <begin position="260"/>
        <end position="262"/>
    </location>
    <ligand>
        <name>substrate</name>
    </ligand>
</feature>
<comment type="function">
    <text evidence="1">Involved in the catabolism of quinolinic acid (QA).</text>
</comment>
<dbReference type="EC" id="2.4.2.19" evidence="5"/>
<feature type="domain" description="Quinolinate phosphoribosyl transferase C-terminal" evidence="14">
    <location>
        <begin position="110"/>
        <end position="275"/>
    </location>
</feature>
<evidence type="ECO:0000313" key="17">
    <source>
        <dbReference type="Proteomes" id="UP000046155"/>
    </source>
</evidence>
<evidence type="ECO:0000256" key="9">
    <source>
        <dbReference type="ARBA" id="ARBA00033102"/>
    </source>
</evidence>
<dbReference type="GO" id="GO:0004514">
    <property type="term" value="F:nicotinate-nucleotide diphosphorylase (carboxylating) activity"/>
    <property type="evidence" value="ECO:0007669"/>
    <property type="project" value="UniProtKB-EC"/>
</dbReference>
<feature type="binding site" evidence="13">
    <location>
        <position position="165"/>
    </location>
    <ligand>
        <name>substrate</name>
    </ligand>
</feature>
<evidence type="ECO:0000256" key="11">
    <source>
        <dbReference type="ARBA" id="ARBA00069173"/>
    </source>
</evidence>
<dbReference type="Gene3D" id="3.90.1170.20">
    <property type="entry name" value="Quinolinate phosphoribosyl transferase, N-terminal domain"/>
    <property type="match status" value="1"/>
</dbReference>
<keyword evidence="17" id="KW-1185">Reference proteome</keyword>
<evidence type="ECO:0000256" key="4">
    <source>
        <dbReference type="ARBA" id="ARBA00011218"/>
    </source>
</evidence>
<dbReference type="Pfam" id="PF02749">
    <property type="entry name" value="QRPTase_N"/>
    <property type="match status" value="1"/>
</dbReference>
<dbReference type="InterPro" id="IPR037128">
    <property type="entry name" value="Quinolinate_PRibosylTase_N_sf"/>
</dbReference>
<dbReference type="PANTHER" id="PTHR32179:SF3">
    <property type="entry name" value="NICOTINATE-NUCLEOTIDE PYROPHOSPHORYLASE [CARBOXYLATING]"/>
    <property type="match status" value="1"/>
</dbReference>
<dbReference type="InterPro" id="IPR013785">
    <property type="entry name" value="Aldolase_TIM"/>
</dbReference>
<dbReference type="Pfam" id="PF01729">
    <property type="entry name" value="QRPTase_C"/>
    <property type="match status" value="1"/>
</dbReference>
<keyword evidence="8 12" id="KW-0808">Transferase</keyword>
<evidence type="ECO:0000256" key="12">
    <source>
        <dbReference type="PIRNR" id="PIRNR006250"/>
    </source>
</evidence>
<dbReference type="UniPathway" id="UPA00253">
    <property type="reaction ID" value="UER00331"/>
</dbReference>
<dbReference type="SUPFAM" id="SSF54675">
    <property type="entry name" value="Nicotinate/Quinolinate PRTase N-terminal domain-like"/>
    <property type="match status" value="1"/>
</dbReference>
<organism evidence="16 17">
    <name type="scientific">Syntrophaceticus schinkii</name>
    <dbReference type="NCBI Taxonomy" id="499207"/>
    <lineage>
        <taxon>Bacteria</taxon>
        <taxon>Bacillati</taxon>
        <taxon>Bacillota</taxon>
        <taxon>Clostridia</taxon>
        <taxon>Thermoanaerobacterales</taxon>
        <taxon>Thermoanaerobacterales Family III. Incertae Sedis</taxon>
        <taxon>Syntrophaceticus</taxon>
    </lineage>
</organism>
<sequence>MLPSWYIDEAVRRALAEDVGKGDLTTNALVPENLRAEGLIYSKAHGILAGMPAVERTFRCLDSEVKFEQEMADGSALAPGSVIAQIKGQGRALLTGERVALNFLQRLSGVATATRELLKIVEGTKAQLVDTRKTTPGLRLLEKYAVRAGGGYNHRLGLDDGVLIKDNHIKVAGGITEAIRRARAVTPHTIKIEVEVESLGQLNEALDAGAEIIMLDNMSFDMMREAVNITAGRVPLEASGGISGDTIRKVAETGVDLISVGAVTHSATALDISMDIGEMKEFLLV</sequence>
<feature type="binding site" evidence="13">
    <location>
        <begin position="239"/>
        <end position="241"/>
    </location>
    <ligand>
        <name>substrate</name>
    </ligand>
</feature>
<proteinExistence type="inferred from homology"/>
<dbReference type="GO" id="GO:0034213">
    <property type="term" value="P:quinolinate catabolic process"/>
    <property type="evidence" value="ECO:0007669"/>
    <property type="project" value="TreeGrafter"/>
</dbReference>
<reference evidence="17" key="1">
    <citation type="submission" date="2015-01" db="EMBL/GenBank/DDBJ databases">
        <authorList>
            <person name="Manzoor Shahid"/>
            <person name="Zubair Saima"/>
        </authorList>
    </citation>
    <scope>NUCLEOTIDE SEQUENCE [LARGE SCALE GENOMIC DNA]</scope>
    <source>
        <strain evidence="17">Sp3</strain>
    </source>
</reference>
<dbReference type="NCBIfam" id="TIGR00078">
    <property type="entry name" value="nadC"/>
    <property type="match status" value="1"/>
</dbReference>
<feature type="binding site" evidence="13">
    <location>
        <begin position="131"/>
        <end position="133"/>
    </location>
    <ligand>
        <name>substrate</name>
    </ligand>
</feature>
<dbReference type="Proteomes" id="UP000046155">
    <property type="component" value="Unassembled WGS sequence"/>
</dbReference>
<dbReference type="InterPro" id="IPR002638">
    <property type="entry name" value="Quinolinate_PRibosylTrfase_C"/>
</dbReference>
<name>A0A0B7MEV2_9FIRM</name>
<dbReference type="PANTHER" id="PTHR32179">
    <property type="entry name" value="NICOTINATE-NUCLEOTIDE PYROPHOSPHORYLASE [CARBOXYLATING]"/>
    <property type="match status" value="1"/>
</dbReference>
<dbReference type="CDD" id="cd01572">
    <property type="entry name" value="QPRTase"/>
    <property type="match status" value="1"/>
</dbReference>
<accession>A0A0B7MEV2</accession>
<evidence type="ECO:0000256" key="10">
    <source>
        <dbReference type="ARBA" id="ARBA00047445"/>
    </source>
</evidence>
<dbReference type="InterPro" id="IPR022412">
    <property type="entry name" value="Quinolinate_PRibosylTrfase_N"/>
</dbReference>
<evidence type="ECO:0000256" key="7">
    <source>
        <dbReference type="ARBA" id="ARBA00022676"/>
    </source>
</evidence>
<evidence type="ECO:0000256" key="5">
    <source>
        <dbReference type="ARBA" id="ARBA00011944"/>
    </source>
</evidence>
<evidence type="ECO:0000259" key="14">
    <source>
        <dbReference type="Pfam" id="PF01729"/>
    </source>
</evidence>
<dbReference type="AlphaFoldDB" id="A0A0B7MEV2"/>
<dbReference type="GO" id="GO:0005737">
    <property type="term" value="C:cytoplasm"/>
    <property type="evidence" value="ECO:0007669"/>
    <property type="project" value="TreeGrafter"/>
</dbReference>
<dbReference type="FunFam" id="3.20.20.70:FF:000030">
    <property type="entry name" value="Nicotinate-nucleotide pyrophosphorylase, carboxylating"/>
    <property type="match status" value="1"/>
</dbReference>
<evidence type="ECO:0000256" key="8">
    <source>
        <dbReference type="ARBA" id="ARBA00022679"/>
    </source>
</evidence>
<comment type="subunit">
    <text evidence="4">Hexamer formed by 3 homodimers.</text>
</comment>
<comment type="pathway">
    <text evidence="2">Cofactor biosynthesis; NAD(+) biosynthesis; nicotinate D-ribonucleotide from quinolinate: step 1/1.</text>
</comment>
<feature type="binding site" evidence="13">
    <location>
        <position position="216"/>
    </location>
    <ligand>
        <name>substrate</name>
    </ligand>
</feature>
<dbReference type="EMBL" id="CDRZ01000135">
    <property type="protein sequence ID" value="CEO88610.1"/>
    <property type="molecule type" value="Genomic_DNA"/>
</dbReference>
<keyword evidence="6" id="KW-0662">Pyridine nucleotide biosynthesis</keyword>
<evidence type="ECO:0000256" key="6">
    <source>
        <dbReference type="ARBA" id="ARBA00022642"/>
    </source>
</evidence>